<organism evidence="2 3">
    <name type="scientific">Thermococcus siculi</name>
    <dbReference type="NCBI Taxonomy" id="72803"/>
    <lineage>
        <taxon>Archaea</taxon>
        <taxon>Methanobacteriati</taxon>
        <taxon>Methanobacteriota</taxon>
        <taxon>Thermococci</taxon>
        <taxon>Thermococcales</taxon>
        <taxon>Thermococcaceae</taxon>
        <taxon>Thermococcus</taxon>
    </lineage>
</organism>
<dbReference type="PANTHER" id="PTHR13754:SF13">
    <property type="entry name" value="METALLO-BETA-LACTAMASE SUPERFAMILY PROTEIN (AFU_ORTHOLOGUE AFUA_3G07630)"/>
    <property type="match status" value="1"/>
</dbReference>
<dbReference type="InterPro" id="IPR041712">
    <property type="entry name" value="DHPS-like_MBL-fold"/>
</dbReference>
<dbReference type="RefSeq" id="WP_088856676.1">
    <property type="nucleotide sequence ID" value="NZ_CP015103.1"/>
</dbReference>
<dbReference type="InterPro" id="IPR036866">
    <property type="entry name" value="RibonucZ/Hydroxyglut_hydro"/>
</dbReference>
<dbReference type="GO" id="GO:0016740">
    <property type="term" value="F:transferase activity"/>
    <property type="evidence" value="ECO:0007669"/>
    <property type="project" value="TreeGrafter"/>
</dbReference>
<dbReference type="SUPFAM" id="SSF56281">
    <property type="entry name" value="Metallo-hydrolase/oxidoreductase"/>
    <property type="match status" value="1"/>
</dbReference>
<dbReference type="CDD" id="cd07713">
    <property type="entry name" value="DHPS-like_MBL-fold"/>
    <property type="match status" value="1"/>
</dbReference>
<reference evidence="2 3" key="1">
    <citation type="submission" date="2016-04" db="EMBL/GenBank/DDBJ databases">
        <title>Complete genome sequence of Thermococcus siculi type strain RG-20.</title>
        <authorList>
            <person name="Oger P.M."/>
        </authorList>
    </citation>
    <scope>NUCLEOTIDE SEQUENCE [LARGE SCALE GENOMIC DNA]</scope>
    <source>
        <strain evidence="2 3">RG-20</strain>
    </source>
</reference>
<keyword evidence="3" id="KW-1185">Reference proteome</keyword>
<gene>
    <name evidence="2" type="ORF">A3L11_09485</name>
</gene>
<dbReference type="KEGG" id="tsl:A3L11_09485"/>
<dbReference type="OrthoDB" id="7773at2157"/>
<feature type="domain" description="Metallo-beta-lactamase" evidence="1">
    <location>
        <begin position="19"/>
        <end position="191"/>
    </location>
</feature>
<dbReference type="PANTHER" id="PTHR13754">
    <property type="entry name" value="METALLO-BETA-LACTAMASE SUPERFAMILY PROTEIN"/>
    <property type="match status" value="1"/>
</dbReference>
<dbReference type="GeneID" id="33318470"/>
<evidence type="ECO:0000259" key="1">
    <source>
        <dbReference type="SMART" id="SM00849"/>
    </source>
</evidence>
<dbReference type="GO" id="GO:0016787">
    <property type="term" value="F:hydrolase activity"/>
    <property type="evidence" value="ECO:0007669"/>
    <property type="project" value="UniProtKB-KW"/>
</dbReference>
<dbReference type="EMBL" id="CP015103">
    <property type="protein sequence ID" value="ASJ09448.1"/>
    <property type="molecule type" value="Genomic_DNA"/>
</dbReference>
<evidence type="ECO:0000313" key="2">
    <source>
        <dbReference type="EMBL" id="ASJ09448.1"/>
    </source>
</evidence>
<dbReference type="AlphaFoldDB" id="A0A2Z2MNM7"/>
<proteinExistence type="predicted"/>
<dbReference type="InterPro" id="IPR052926">
    <property type="entry name" value="Metallo-beta-lactamase_dom"/>
</dbReference>
<sequence length="220" mass="23856">MRLIVLNDNTPSRGLLNEWGWSVLVEGKHRFLFDADTNPLVLAHNSKALGVSLKGLDFAVLSHWHYDHYGGFPHVGELNPGLRLYAPPGNKVEAMRWGFDVVEVLNAGRIAAGVWTSGPLDGFEQAVGVETPSGLVVLVGCSHPGVDRLTRAILEVSGHEKAHLVIGGFHGPSRGTLDRLAEMADFIAPAHCSGDAAKTYVRKRYPEKFVSVKTGTMVEV</sequence>
<evidence type="ECO:0000313" key="3">
    <source>
        <dbReference type="Proteomes" id="UP000250125"/>
    </source>
</evidence>
<keyword evidence="2" id="KW-0378">Hydrolase</keyword>
<dbReference type="SMART" id="SM00849">
    <property type="entry name" value="Lactamase_B"/>
    <property type="match status" value="1"/>
</dbReference>
<dbReference type="Gene3D" id="3.60.15.10">
    <property type="entry name" value="Ribonuclease Z/Hydroxyacylglutathione hydrolase-like"/>
    <property type="match status" value="2"/>
</dbReference>
<dbReference type="Proteomes" id="UP000250125">
    <property type="component" value="Chromosome"/>
</dbReference>
<protein>
    <submittedName>
        <fullName evidence="2">MBL fold hydrolase</fullName>
    </submittedName>
</protein>
<accession>A0A2Z2MNM7</accession>
<dbReference type="Pfam" id="PF12706">
    <property type="entry name" value="Lactamase_B_2"/>
    <property type="match status" value="1"/>
</dbReference>
<name>A0A2Z2MNM7_9EURY</name>
<dbReference type="InterPro" id="IPR001279">
    <property type="entry name" value="Metallo-B-lactamas"/>
</dbReference>